<dbReference type="CDD" id="cd00156">
    <property type="entry name" value="REC"/>
    <property type="match status" value="1"/>
</dbReference>
<sequence length="117" mass="13271">MRILIVEDEANVRSFLQNAMKALRRGVKVDTANHGADGLKLARRQWYDLIITDYHMPKMDGIDLTFTLRQEGYTMPIVMISADPIVEPYALNAGANLFLAKPVSLENLRYMLNVFGL</sequence>
<dbReference type="EnsemblBacteria" id="ABY36008">
    <property type="protein sequence ID" value="ABY36008"/>
    <property type="gene ID" value="Caur_2807"/>
</dbReference>
<dbReference type="STRING" id="324602.Caur_2807"/>
<dbReference type="PROSITE" id="PS50110">
    <property type="entry name" value="RESPONSE_REGULATORY"/>
    <property type="match status" value="1"/>
</dbReference>
<proteinExistence type="predicted"/>
<dbReference type="PATRIC" id="fig|324602.8.peg.3162"/>
<dbReference type="eggNOG" id="COG0784">
    <property type="taxonomic scope" value="Bacteria"/>
</dbReference>
<dbReference type="RefSeq" id="WP_012258661.1">
    <property type="nucleotide sequence ID" value="NC_010175.1"/>
</dbReference>
<dbReference type="AlphaFoldDB" id="A9WKD0"/>
<feature type="modified residue" description="4-aspartylphosphate" evidence="1">
    <location>
        <position position="53"/>
    </location>
</feature>
<keyword evidence="4" id="KW-1185">Reference proteome</keyword>
<dbReference type="InterPro" id="IPR011006">
    <property type="entry name" value="CheY-like_superfamily"/>
</dbReference>
<dbReference type="PANTHER" id="PTHR43228">
    <property type="entry name" value="TWO-COMPONENT RESPONSE REGULATOR"/>
    <property type="match status" value="1"/>
</dbReference>
<dbReference type="Pfam" id="PF00072">
    <property type="entry name" value="Response_reg"/>
    <property type="match status" value="1"/>
</dbReference>
<evidence type="ECO:0000313" key="4">
    <source>
        <dbReference type="Proteomes" id="UP000002008"/>
    </source>
</evidence>
<organism evidence="3 4">
    <name type="scientific">Chloroflexus aurantiacus (strain ATCC 29366 / DSM 635 / J-10-fl)</name>
    <dbReference type="NCBI Taxonomy" id="324602"/>
    <lineage>
        <taxon>Bacteria</taxon>
        <taxon>Bacillati</taxon>
        <taxon>Chloroflexota</taxon>
        <taxon>Chloroflexia</taxon>
        <taxon>Chloroflexales</taxon>
        <taxon>Chloroflexineae</taxon>
        <taxon>Chloroflexaceae</taxon>
        <taxon>Chloroflexus</taxon>
    </lineage>
</organism>
<dbReference type="InParanoid" id="A9WKD0"/>
<protein>
    <submittedName>
        <fullName evidence="3">Response regulator receiver</fullName>
    </submittedName>
</protein>
<dbReference type="PANTHER" id="PTHR43228:SF1">
    <property type="entry name" value="TWO-COMPONENT RESPONSE REGULATOR ARR22"/>
    <property type="match status" value="1"/>
</dbReference>
<evidence type="ECO:0000256" key="1">
    <source>
        <dbReference type="PROSITE-ProRule" id="PRU00169"/>
    </source>
</evidence>
<evidence type="ECO:0000259" key="2">
    <source>
        <dbReference type="PROSITE" id="PS50110"/>
    </source>
</evidence>
<name>A9WKD0_CHLAA</name>
<dbReference type="GO" id="GO:0000156">
    <property type="term" value="F:phosphorelay response regulator activity"/>
    <property type="evidence" value="ECO:0000318"/>
    <property type="project" value="GO_Central"/>
</dbReference>
<dbReference type="InterPro" id="IPR052048">
    <property type="entry name" value="ST_Response_Regulator"/>
</dbReference>
<dbReference type="Gene3D" id="3.40.50.2300">
    <property type="match status" value="1"/>
</dbReference>
<dbReference type="InterPro" id="IPR001789">
    <property type="entry name" value="Sig_transdc_resp-reg_receiver"/>
</dbReference>
<dbReference type="KEGG" id="cau:Caur_2807"/>
<dbReference type="SUPFAM" id="SSF52172">
    <property type="entry name" value="CheY-like"/>
    <property type="match status" value="1"/>
</dbReference>
<dbReference type="GO" id="GO:0000160">
    <property type="term" value="P:phosphorelay signal transduction system"/>
    <property type="evidence" value="ECO:0000318"/>
    <property type="project" value="GO_Central"/>
</dbReference>
<dbReference type="HOGENOM" id="CLU_000445_69_12_0"/>
<gene>
    <name evidence="3" type="ordered locus">Caur_2807</name>
</gene>
<reference evidence="4" key="1">
    <citation type="journal article" date="2011" name="BMC Genomics">
        <title>Complete genome sequence of the filamentous anoxygenic phototrophic bacterium Chloroflexus aurantiacus.</title>
        <authorList>
            <person name="Tang K.H."/>
            <person name="Barry K."/>
            <person name="Chertkov O."/>
            <person name="Dalin E."/>
            <person name="Han C.S."/>
            <person name="Hauser L.J."/>
            <person name="Honchak B.M."/>
            <person name="Karbach L.E."/>
            <person name="Land M.L."/>
            <person name="Lapidus A."/>
            <person name="Larimer F.W."/>
            <person name="Mikhailova N."/>
            <person name="Pitluck S."/>
            <person name="Pierson B.K."/>
            <person name="Blankenship R.E."/>
        </authorList>
    </citation>
    <scope>NUCLEOTIDE SEQUENCE [LARGE SCALE GENOMIC DNA]</scope>
    <source>
        <strain evidence="4">ATCC 29366 / DSM 635 / J-10-fl</strain>
    </source>
</reference>
<dbReference type="SMART" id="SM00448">
    <property type="entry name" value="REC"/>
    <property type="match status" value="1"/>
</dbReference>
<evidence type="ECO:0000313" key="3">
    <source>
        <dbReference type="EMBL" id="ABY36008.1"/>
    </source>
</evidence>
<keyword evidence="1" id="KW-0597">Phosphoprotein</keyword>
<accession>A9WKD0</accession>
<dbReference type="Proteomes" id="UP000002008">
    <property type="component" value="Chromosome"/>
</dbReference>
<dbReference type="EMBL" id="CP000909">
    <property type="protein sequence ID" value="ABY36008.1"/>
    <property type="molecule type" value="Genomic_DNA"/>
</dbReference>
<feature type="domain" description="Response regulatory" evidence="2">
    <location>
        <begin position="2"/>
        <end position="116"/>
    </location>
</feature>